<dbReference type="InterPro" id="IPR017853">
    <property type="entry name" value="GH"/>
</dbReference>
<dbReference type="Pfam" id="PF02838">
    <property type="entry name" value="Glyco_hydro_20b"/>
    <property type="match status" value="2"/>
</dbReference>
<feature type="signal peptide" evidence="9">
    <location>
        <begin position="1"/>
        <end position="19"/>
    </location>
</feature>
<feature type="chain" id="PRO_5042872537" description="beta-N-acetylhexosaminidase" evidence="9">
    <location>
        <begin position="20"/>
        <end position="1738"/>
    </location>
</feature>
<dbReference type="GO" id="GO:0030247">
    <property type="term" value="F:polysaccharide binding"/>
    <property type="evidence" value="ECO:0007669"/>
    <property type="project" value="InterPro"/>
</dbReference>
<evidence type="ECO:0000256" key="5">
    <source>
        <dbReference type="ARBA" id="ARBA00023295"/>
    </source>
</evidence>
<dbReference type="SUPFAM" id="SSF49384">
    <property type="entry name" value="Carbohydrate-binding domain"/>
    <property type="match status" value="2"/>
</dbReference>
<keyword evidence="9" id="KW-0732">Signal</keyword>
<dbReference type="InterPro" id="IPR012291">
    <property type="entry name" value="CBM2_carb-bd_dom_sf"/>
</dbReference>
<dbReference type="EMBL" id="JAZGQO010000010">
    <property type="protein sequence ID" value="KAK6175343.1"/>
    <property type="molecule type" value="Genomic_DNA"/>
</dbReference>
<name>A0AAN8JK23_PATCE</name>
<dbReference type="InterPro" id="IPR004867">
    <property type="entry name" value="CHB_C_dom"/>
</dbReference>
<comment type="caution">
    <text evidence="11">The sequence shown here is derived from an EMBL/GenBank/DDBJ whole genome shotgun (WGS) entry which is preliminary data.</text>
</comment>
<evidence type="ECO:0000259" key="10">
    <source>
        <dbReference type="SMART" id="SM01081"/>
    </source>
</evidence>
<dbReference type="CDD" id="cd06569">
    <property type="entry name" value="GH20_Sm-chitobiase-like"/>
    <property type="match status" value="1"/>
</dbReference>
<dbReference type="InterPro" id="IPR013783">
    <property type="entry name" value="Ig-like_fold"/>
</dbReference>
<dbReference type="GO" id="GO:0004563">
    <property type="term" value="F:beta-N-acetylhexosaminidase activity"/>
    <property type="evidence" value="ECO:0007669"/>
    <property type="project" value="UniProtKB-EC"/>
</dbReference>
<dbReference type="Gene3D" id="3.20.20.80">
    <property type="entry name" value="Glycosidases"/>
    <property type="match status" value="2"/>
</dbReference>
<dbReference type="InterPro" id="IPR015883">
    <property type="entry name" value="Glyco_hydro_20_cat"/>
</dbReference>
<evidence type="ECO:0000313" key="12">
    <source>
        <dbReference type="Proteomes" id="UP001347796"/>
    </source>
</evidence>
<accession>A0AAN8JK23</accession>
<comment type="similarity">
    <text evidence="2">Belongs to the glycosyl hydrolase 20 family.</text>
</comment>
<dbReference type="SUPFAM" id="SSF81296">
    <property type="entry name" value="E set domains"/>
    <property type="match status" value="2"/>
</dbReference>
<comment type="catalytic activity">
    <reaction evidence="1">
        <text>Hydrolysis of terminal non-reducing N-acetyl-D-hexosamine residues in N-acetyl-beta-D-hexosaminides.</text>
        <dbReference type="EC" id="3.2.1.52"/>
    </reaction>
</comment>
<evidence type="ECO:0000256" key="9">
    <source>
        <dbReference type="SAM" id="SignalP"/>
    </source>
</evidence>
<dbReference type="InterPro" id="IPR008965">
    <property type="entry name" value="CBM2/CBM3_carb-bd_dom_sf"/>
</dbReference>
<keyword evidence="12" id="KW-1185">Reference proteome</keyword>
<protein>
    <recommendedName>
        <fullName evidence="3">beta-N-acetylhexosaminidase</fullName>
        <ecNumber evidence="3">3.2.1.52</ecNumber>
    </recommendedName>
    <alternativeName>
        <fullName evidence="6">Beta-N-acetylhexosaminidase</fullName>
    </alternativeName>
    <alternativeName>
        <fullName evidence="7">N-acetyl-beta-glucosaminidase</fullName>
    </alternativeName>
</protein>
<feature type="active site" description="Proton donor" evidence="8">
    <location>
        <position position="533"/>
    </location>
</feature>
<keyword evidence="4" id="KW-0378">Hydrolase</keyword>
<feature type="domain" description="Chitobiase/beta-hexosaminidases N-terminal" evidence="10">
    <location>
        <begin position="871"/>
        <end position="1036"/>
    </location>
</feature>
<dbReference type="GO" id="GO:0016020">
    <property type="term" value="C:membrane"/>
    <property type="evidence" value="ECO:0007669"/>
    <property type="project" value="TreeGrafter"/>
</dbReference>
<dbReference type="SUPFAM" id="SSF55545">
    <property type="entry name" value="beta-N-acetylhexosaminidase-like domain"/>
    <property type="match status" value="2"/>
</dbReference>
<sequence>MDKFIFFLTWLLFLQGLNSITINQQYVDDVAAGLHIYWRVVTNTKTMTSNEVEVTMTNNGTNVFNNGSNWGIYFDTPMLVEPGILPEKEAILKEQGIKLKHWKGTHYVISPTVDFIDLKPGSQRKIKFRLSYWTVSRTDSFQNWYIHIEGFIPRVIANTVGESLDYVADFTSPNQWKRASTDTYNPFSPQQRYMRYMKPQSTATHPRIIPKPVYIDTSSSTKLNVDSTWQIFFTPQLTKQAQYLNGKMGLPIVTTAPTEKFIQLTVGEVIHPSTQQSLTNTEAYRFHVDSGSKRIVITGKTEAGVLYGIQTLLALFDTNSDVFVTTVVDQPRFGYRGMHVDVARNFHSKASILQLLDAMATYKLNKLHFHLSDDEGWRLEIPGLPELTQIGATRCFEPTCLLPQLGSGPTNSTSGSGHYTVSDYQEILTYAADRHIQVIPEFDMPGHARAAIKAMEDRYSKLKMQGNIGEAEKYILTDPNDTSIYWSVQYFNDNAVNPCLNATYAFLSHVLDEVKKLHANIQPLTLYHYGGDEVGNGAWVKSPICKEISPSNDVSSDDIKELFFRRVVNLTGEKDLHLGAWEDGVMKGGEPFNFTGPRKDMYAYSWNNIWEWGGAGHAHRLANNGYKVIMAQATHLYFDHPYEPDPVERGYYWAPRFIDAKKTFGFMPENLYENIDVTRFGNPLTKEDVCGANNQHCPALTKPENVVGMQGHLWSETVRTTDQLNYMIFPRLLAVAERAWHKADWETESNKITRAALIDADWTDFSKAVGERELPRLDSMDIKFRVSPPGARVENGKLMVNTEYSNQVVVFSKDNGLTWIIPTDQTMINDNQPILLKSRTPDGKRESRITTLYPVEPLPIVDQSVINYIAEYLSIEYEVLNNFDSGVDTYLAEYTMKNVGDKDIALGNWEIYFYSIYMVEPRYLKGGLPYELPGYNVILQHVNGGLYKLTPSRSFGVMKPEETRKFQIRVQYWSVAKSDVMPNIYVTAEGMTSTTIKSTAGESLSFVHDYVRMNQWKRYNTETFKDRFDPFTLNHRFTVNNDVKDLGLAPVPIVPTPLSYVIENEKTLSLGEKDWTIVAVSLLNEASFLQAGVADHGLPVPTIASNKPSTKFIHLVIGDPEVGANNATFTSPEAYSLNVEPGSQTIEIKALNAKGIFYGVQSLLSFVKKSKNGQIPKALIKDSPRFPYRGMHLDVGRNFHSNTSVLRLLDAMAMYKLNTFHFHLSDDEGWRLEIPGLEELTQIGSNRCSDMTEKTCIIPQLGSGPDTKSSGSGFYTVEDYKEILEYAAKRHIEVIPEFDMPGHAHAAIKSMDARSERLTDIGETNENANYYLLHDPTDKSQYMSVQNFNDNAINPCIETTYNFIQHVAQQVKVMHENINPLKVFHFGGDEVASGAWLNSTACQNLDQSVTSLKETFTKRVSGLTNNLNLNLAGWEDGLTEKNNIPFNRSLLSNKEVYGYAWSNVWEWGAASRAYVMANLGYKVVIASATNYYFDHPYEPDPEERGFYWATRYTSTKDVFSFMPERLYDNAEIRTSGDPISKDDFCGTDSVNCPRLEKSENLVGIQGNLWSETIRTAEQLDYMIFPRMLALAERSWFRGDWENIDDKDARNKARDAEWTRFSNTLGYGEMKILDGMGIKYRVPPPGAKILDNKLYANTEIPGLTVTFSKDGGKTWNPVGSGGISVNGGDDIQLVTWSADEKRKSRVTLSKIPQVSSAPRFYSNIPLSAIIILMLCIVLH</sequence>
<dbReference type="Pfam" id="PF03173">
    <property type="entry name" value="CHB_HEX"/>
    <property type="match status" value="2"/>
</dbReference>
<dbReference type="EC" id="3.2.1.52" evidence="3"/>
<feature type="domain" description="Chitobiase/beta-hexosaminidases N-terminal" evidence="10">
    <location>
        <begin position="32"/>
        <end position="191"/>
    </location>
</feature>
<dbReference type="InterPro" id="IPR015882">
    <property type="entry name" value="HEX_bac_N"/>
</dbReference>
<evidence type="ECO:0000256" key="7">
    <source>
        <dbReference type="ARBA" id="ARBA00033000"/>
    </source>
</evidence>
<dbReference type="GO" id="GO:0030203">
    <property type="term" value="P:glycosaminoglycan metabolic process"/>
    <property type="evidence" value="ECO:0007669"/>
    <property type="project" value="TreeGrafter"/>
</dbReference>
<dbReference type="InterPro" id="IPR025705">
    <property type="entry name" value="Beta_hexosaminidase_sua/sub"/>
</dbReference>
<dbReference type="Pfam" id="PF03174">
    <property type="entry name" value="CHB_HEX_C"/>
    <property type="match status" value="2"/>
</dbReference>
<dbReference type="SUPFAM" id="SSF51445">
    <property type="entry name" value="(Trans)glycosidases"/>
    <property type="match status" value="2"/>
</dbReference>
<dbReference type="CDD" id="cd02847">
    <property type="entry name" value="E_set_Chitobiase_C"/>
    <property type="match status" value="1"/>
</dbReference>
<dbReference type="PANTHER" id="PTHR22600:SF57">
    <property type="entry name" value="BETA-N-ACETYLHEXOSAMINIDASE"/>
    <property type="match status" value="1"/>
</dbReference>
<evidence type="ECO:0000256" key="3">
    <source>
        <dbReference type="ARBA" id="ARBA00012663"/>
    </source>
</evidence>
<evidence type="ECO:0000256" key="8">
    <source>
        <dbReference type="PIRSR" id="PIRSR625705-1"/>
    </source>
</evidence>
<dbReference type="PANTHER" id="PTHR22600">
    <property type="entry name" value="BETA-HEXOSAMINIDASE"/>
    <property type="match status" value="1"/>
</dbReference>
<dbReference type="InterPro" id="IPR029018">
    <property type="entry name" value="Hex-like_dom2"/>
</dbReference>
<proteinExistence type="inferred from homology"/>
<dbReference type="InterPro" id="IPR004866">
    <property type="entry name" value="CHB/HEX_N_dom"/>
</dbReference>
<keyword evidence="5" id="KW-0326">Glycosidase</keyword>
<dbReference type="Gene3D" id="3.30.379.10">
    <property type="entry name" value="Chitobiase/beta-hexosaminidase domain 2-like"/>
    <property type="match status" value="2"/>
</dbReference>
<dbReference type="InterPro" id="IPR014756">
    <property type="entry name" value="Ig_E-set"/>
</dbReference>
<dbReference type="Gene3D" id="2.60.40.10">
    <property type="entry name" value="Immunoglobulins"/>
    <property type="match status" value="2"/>
</dbReference>
<evidence type="ECO:0000313" key="11">
    <source>
        <dbReference type="EMBL" id="KAK6175343.1"/>
    </source>
</evidence>
<dbReference type="PRINTS" id="PR00738">
    <property type="entry name" value="GLHYDRLASE20"/>
</dbReference>
<reference evidence="11 12" key="1">
    <citation type="submission" date="2024-01" db="EMBL/GenBank/DDBJ databases">
        <title>The genome of the rayed Mediterranean limpet Patella caerulea (Linnaeus, 1758).</title>
        <authorList>
            <person name="Anh-Thu Weber A."/>
            <person name="Halstead-Nussloch G."/>
        </authorList>
    </citation>
    <scope>NUCLEOTIDE SEQUENCE [LARGE SCALE GENOMIC DNA]</scope>
    <source>
        <strain evidence="11">AATW-2023a</strain>
        <tissue evidence="11">Whole specimen</tissue>
    </source>
</reference>
<dbReference type="SMART" id="SM01081">
    <property type="entry name" value="CHB_HEX"/>
    <property type="match status" value="2"/>
</dbReference>
<evidence type="ECO:0000256" key="4">
    <source>
        <dbReference type="ARBA" id="ARBA00022801"/>
    </source>
</evidence>
<dbReference type="Pfam" id="PF00728">
    <property type="entry name" value="Glyco_hydro_20"/>
    <property type="match status" value="2"/>
</dbReference>
<dbReference type="Proteomes" id="UP001347796">
    <property type="component" value="Unassembled WGS sequence"/>
</dbReference>
<gene>
    <name evidence="11" type="ORF">SNE40_013829</name>
</gene>
<dbReference type="Gene3D" id="2.60.40.290">
    <property type="match status" value="2"/>
</dbReference>
<evidence type="ECO:0000256" key="2">
    <source>
        <dbReference type="ARBA" id="ARBA00006285"/>
    </source>
</evidence>
<organism evidence="11 12">
    <name type="scientific">Patella caerulea</name>
    <name type="common">Rayed Mediterranean limpet</name>
    <dbReference type="NCBI Taxonomy" id="87958"/>
    <lineage>
        <taxon>Eukaryota</taxon>
        <taxon>Metazoa</taxon>
        <taxon>Spiralia</taxon>
        <taxon>Lophotrochozoa</taxon>
        <taxon>Mollusca</taxon>
        <taxon>Gastropoda</taxon>
        <taxon>Patellogastropoda</taxon>
        <taxon>Patelloidea</taxon>
        <taxon>Patellidae</taxon>
        <taxon>Patella</taxon>
    </lineage>
</organism>
<dbReference type="GO" id="GO:0005975">
    <property type="term" value="P:carbohydrate metabolic process"/>
    <property type="evidence" value="ECO:0007669"/>
    <property type="project" value="InterPro"/>
</dbReference>
<evidence type="ECO:0000256" key="6">
    <source>
        <dbReference type="ARBA" id="ARBA00030512"/>
    </source>
</evidence>
<evidence type="ECO:0000256" key="1">
    <source>
        <dbReference type="ARBA" id="ARBA00001231"/>
    </source>
</evidence>